<dbReference type="GO" id="GO:0046872">
    <property type="term" value="F:metal ion binding"/>
    <property type="evidence" value="ECO:0007669"/>
    <property type="project" value="UniProtKB-KW"/>
</dbReference>
<dbReference type="Gene3D" id="1.20.1440.230">
    <property type="entry name" value="NADH-ubiquinone oxidoreductase 51kDa subunit, iron-sulphur binding domain"/>
    <property type="match status" value="1"/>
</dbReference>
<keyword evidence="5 13" id="KW-0285">Flavoprotein</keyword>
<dbReference type="FunFam" id="3.40.50.11540:FF:000001">
    <property type="entry name" value="NADH dehydrogenase [ubiquinone] flavoprotein 1, mitochondrial"/>
    <property type="match status" value="1"/>
</dbReference>
<sequence>MGRKLLTEHINVEGIDTFDVYRKHGGYRSVEKALKTMTPDEVVEEVKKSGLRGRGGAGFPTGMKWSFLAKPEGVPRYLVCNADESEPGTFKDRQLMSKLPHLLIEGMITGSYALGARTSYIYIRGELLYVLRILEKAIAEAYAAGFLGENILGSGYSLDLHVHPGAGAYICGEETALLESLEGKRGNPRNKPPFPAVQGLYARPTVVNNVETIAAVVPIVNEGGDEYAKLGVGKSTGTKLISACGHLNKPGIYEIELGVPVEEFIYSDEYCGGIWKGRDLKAVVAGGSSVPILPKELILKTAAGENRLMTYESLSDGGFITGTMLGSGGFIAMDETTCIVKNTWNFSRFYHHESCGQCSPCREGTGWLEKVLHRLEHGHGSMHDIDLIVSVAKQIEGNTICPLGEAAAWPVAAAVRHFRHEFEWHVTHPQEATMPGAAYRNAPVLA</sequence>
<dbReference type="GO" id="GO:0051287">
    <property type="term" value="F:NAD binding"/>
    <property type="evidence" value="ECO:0007669"/>
    <property type="project" value="UniProtKB-UniRule"/>
</dbReference>
<dbReference type="GO" id="GO:0051539">
    <property type="term" value="F:4 iron, 4 sulfur cluster binding"/>
    <property type="evidence" value="ECO:0007669"/>
    <property type="project" value="UniProtKB-UniRule"/>
</dbReference>
<comment type="cofactor">
    <cofactor evidence="1 13">
        <name>FMN</name>
        <dbReference type="ChEBI" id="CHEBI:58210"/>
    </cofactor>
</comment>
<evidence type="ECO:0000256" key="13">
    <source>
        <dbReference type="RuleBase" id="RU364066"/>
    </source>
</evidence>
<dbReference type="InterPro" id="IPR050837">
    <property type="entry name" value="ComplexI_51kDa_subunit"/>
</dbReference>
<dbReference type="SUPFAM" id="SSF140490">
    <property type="entry name" value="Nqo1C-terminal domain-like"/>
    <property type="match status" value="1"/>
</dbReference>
<dbReference type="Pfam" id="PF10589">
    <property type="entry name" value="NADH_4Fe-4S"/>
    <property type="match status" value="1"/>
</dbReference>
<keyword evidence="16" id="KW-1185">Reference proteome</keyword>
<organism evidence="15 16">
    <name type="scientific">Hymenobacter montanus</name>
    <dbReference type="NCBI Taxonomy" id="2771359"/>
    <lineage>
        <taxon>Bacteria</taxon>
        <taxon>Pseudomonadati</taxon>
        <taxon>Bacteroidota</taxon>
        <taxon>Cytophagia</taxon>
        <taxon>Cytophagales</taxon>
        <taxon>Hymenobacteraceae</taxon>
        <taxon>Hymenobacter</taxon>
    </lineage>
</organism>
<dbReference type="Gene3D" id="3.10.20.600">
    <property type="match status" value="1"/>
</dbReference>
<reference evidence="15" key="1">
    <citation type="submission" date="2020-09" db="EMBL/GenBank/DDBJ databases">
        <authorList>
            <person name="Kim M.K."/>
        </authorList>
    </citation>
    <scope>NUCLEOTIDE SEQUENCE</scope>
    <source>
        <strain evidence="15">BT664</strain>
    </source>
</reference>
<dbReference type="InterPro" id="IPR037225">
    <property type="entry name" value="Nuo51_FMN-bd_sf"/>
</dbReference>
<keyword evidence="15" id="KW-0560">Oxidoreductase</keyword>
<dbReference type="GO" id="GO:0003954">
    <property type="term" value="F:NADH dehydrogenase activity"/>
    <property type="evidence" value="ECO:0007669"/>
    <property type="project" value="TreeGrafter"/>
</dbReference>
<dbReference type="FunFam" id="1.20.1440.230:FF:000001">
    <property type="entry name" value="Mitochondrial NADH dehydrogenase flavoprotein 1"/>
    <property type="match status" value="1"/>
</dbReference>
<dbReference type="SMART" id="SM00928">
    <property type="entry name" value="NADH_4Fe-4S"/>
    <property type="match status" value="1"/>
</dbReference>
<dbReference type="Gene3D" id="6.10.250.1450">
    <property type="match status" value="1"/>
</dbReference>
<evidence type="ECO:0000313" key="16">
    <source>
        <dbReference type="Proteomes" id="UP000612233"/>
    </source>
</evidence>
<evidence type="ECO:0000256" key="8">
    <source>
        <dbReference type="ARBA" id="ARBA00022967"/>
    </source>
</evidence>
<dbReference type="InterPro" id="IPR019575">
    <property type="entry name" value="Nuop51_4Fe4S-bd"/>
</dbReference>
<dbReference type="RefSeq" id="WP_191006373.1">
    <property type="nucleotide sequence ID" value="NZ_JACXAD010000021.1"/>
</dbReference>
<dbReference type="EMBL" id="JACXAD010000021">
    <property type="protein sequence ID" value="MBD2769562.1"/>
    <property type="molecule type" value="Genomic_DNA"/>
</dbReference>
<evidence type="ECO:0000256" key="3">
    <source>
        <dbReference type="ARBA" id="ARBA00007523"/>
    </source>
</evidence>
<name>A0A927BGG8_9BACT</name>
<evidence type="ECO:0000313" key="15">
    <source>
        <dbReference type="EMBL" id="MBD2769562.1"/>
    </source>
</evidence>
<dbReference type="NCBIfam" id="TIGR01959">
    <property type="entry name" value="nuoF_fam"/>
    <property type="match status" value="1"/>
</dbReference>
<dbReference type="PROSITE" id="PS00644">
    <property type="entry name" value="COMPLEX1_51K_1"/>
    <property type="match status" value="1"/>
</dbReference>
<dbReference type="EC" id="7.1.1.-" evidence="13"/>
<keyword evidence="4 13" id="KW-0004">4Fe-4S</keyword>
<comment type="cofactor">
    <cofactor evidence="2 13">
        <name>[4Fe-4S] cluster</name>
        <dbReference type="ChEBI" id="CHEBI:49883"/>
    </cofactor>
</comment>
<accession>A0A927BGG8</accession>
<evidence type="ECO:0000259" key="14">
    <source>
        <dbReference type="SMART" id="SM00928"/>
    </source>
</evidence>
<evidence type="ECO:0000256" key="6">
    <source>
        <dbReference type="ARBA" id="ARBA00022643"/>
    </source>
</evidence>
<dbReference type="InterPro" id="IPR011537">
    <property type="entry name" value="NADH-UbQ_OxRdtase_suF"/>
</dbReference>
<comment type="catalytic activity">
    <reaction evidence="12 13">
        <text>a quinone + NADH + 5 H(+)(in) = a quinol + NAD(+) + 4 H(+)(out)</text>
        <dbReference type="Rhea" id="RHEA:57888"/>
        <dbReference type="ChEBI" id="CHEBI:15378"/>
        <dbReference type="ChEBI" id="CHEBI:24646"/>
        <dbReference type="ChEBI" id="CHEBI:57540"/>
        <dbReference type="ChEBI" id="CHEBI:57945"/>
        <dbReference type="ChEBI" id="CHEBI:132124"/>
    </reaction>
</comment>
<feature type="domain" description="NADH-ubiquinone oxidoreductase 51kDa subunit iron-sulphur binding" evidence="14">
    <location>
        <begin position="340"/>
        <end position="385"/>
    </location>
</feature>
<keyword evidence="13" id="KW-0874">Quinone</keyword>
<evidence type="ECO:0000256" key="4">
    <source>
        <dbReference type="ARBA" id="ARBA00022485"/>
    </source>
</evidence>
<dbReference type="PANTHER" id="PTHR11780:SF10">
    <property type="entry name" value="NADH DEHYDROGENASE [UBIQUINONE] FLAVOPROTEIN 1, MITOCHONDRIAL"/>
    <property type="match status" value="1"/>
</dbReference>
<dbReference type="SUPFAM" id="SSF142984">
    <property type="entry name" value="Nqo1 middle domain-like"/>
    <property type="match status" value="1"/>
</dbReference>
<comment type="similarity">
    <text evidence="3 13">Belongs to the complex I 51 kDa subunit family.</text>
</comment>
<dbReference type="SUPFAM" id="SSF142019">
    <property type="entry name" value="Nqo1 FMN-binding domain-like"/>
    <property type="match status" value="1"/>
</dbReference>
<dbReference type="NCBIfam" id="NF010120">
    <property type="entry name" value="PRK13596.1"/>
    <property type="match status" value="1"/>
</dbReference>
<evidence type="ECO:0000256" key="5">
    <source>
        <dbReference type="ARBA" id="ARBA00022630"/>
    </source>
</evidence>
<protein>
    <recommendedName>
        <fullName evidence="13">NADH-quinone oxidoreductase subunit F</fullName>
        <ecNumber evidence="13">7.1.1.-</ecNumber>
    </recommendedName>
</protein>
<dbReference type="PROSITE" id="PS00645">
    <property type="entry name" value="COMPLEX1_51K_2"/>
    <property type="match status" value="1"/>
</dbReference>
<keyword evidence="7 13" id="KW-0479">Metal-binding</keyword>
<dbReference type="InterPro" id="IPR037207">
    <property type="entry name" value="Nuop51_4Fe4S-bd_sf"/>
</dbReference>
<proteinExistence type="inferred from homology"/>
<gene>
    <name evidence="15" type="primary">nuoF</name>
    <name evidence="15" type="ORF">IC235_16865</name>
</gene>
<evidence type="ECO:0000256" key="2">
    <source>
        <dbReference type="ARBA" id="ARBA00001966"/>
    </source>
</evidence>
<dbReference type="AlphaFoldDB" id="A0A927BGG8"/>
<keyword evidence="9 13" id="KW-0408">Iron</keyword>
<dbReference type="GO" id="GO:0048038">
    <property type="term" value="F:quinone binding"/>
    <property type="evidence" value="ECO:0007669"/>
    <property type="project" value="UniProtKB-KW"/>
</dbReference>
<dbReference type="GO" id="GO:0010181">
    <property type="term" value="F:FMN binding"/>
    <property type="evidence" value="ECO:0007669"/>
    <property type="project" value="InterPro"/>
</dbReference>
<keyword evidence="10 13" id="KW-0411">Iron-sulfur</keyword>
<evidence type="ECO:0000256" key="12">
    <source>
        <dbReference type="ARBA" id="ARBA00047712"/>
    </source>
</evidence>
<dbReference type="InterPro" id="IPR011538">
    <property type="entry name" value="Nuo51_FMN-bd"/>
</dbReference>
<dbReference type="InterPro" id="IPR001949">
    <property type="entry name" value="NADH-UbQ_OxRdtase_51kDa_CS"/>
</dbReference>
<comment type="function">
    <text evidence="13">NDH-1 shuttles electrons from NADH, via FMN and iron-sulfur (Fe-S) centers, to quinones in the respiratory chain.</text>
</comment>
<dbReference type="Proteomes" id="UP000612233">
    <property type="component" value="Unassembled WGS sequence"/>
</dbReference>
<keyword evidence="11 13" id="KW-0520">NAD</keyword>
<dbReference type="PANTHER" id="PTHR11780">
    <property type="entry name" value="NADH-UBIQUINONE OXIDOREDUCTASE FLAVOPROTEIN 1 NDUFV1"/>
    <property type="match status" value="1"/>
</dbReference>
<evidence type="ECO:0000256" key="9">
    <source>
        <dbReference type="ARBA" id="ARBA00023004"/>
    </source>
</evidence>
<dbReference type="GO" id="GO:0045333">
    <property type="term" value="P:cellular respiration"/>
    <property type="evidence" value="ECO:0007669"/>
    <property type="project" value="TreeGrafter"/>
</dbReference>
<dbReference type="Gene3D" id="3.40.50.11540">
    <property type="entry name" value="NADH-ubiquinone oxidoreductase 51kDa subunit"/>
    <property type="match status" value="1"/>
</dbReference>
<evidence type="ECO:0000256" key="10">
    <source>
        <dbReference type="ARBA" id="ARBA00023014"/>
    </source>
</evidence>
<keyword evidence="8" id="KW-1278">Translocase</keyword>
<evidence type="ECO:0000256" key="11">
    <source>
        <dbReference type="ARBA" id="ARBA00023027"/>
    </source>
</evidence>
<comment type="caution">
    <text evidence="15">The sequence shown here is derived from an EMBL/GenBank/DDBJ whole genome shotgun (WGS) entry which is preliminary data.</text>
</comment>
<evidence type="ECO:0000256" key="1">
    <source>
        <dbReference type="ARBA" id="ARBA00001917"/>
    </source>
</evidence>
<dbReference type="GO" id="GO:0008137">
    <property type="term" value="F:NADH dehydrogenase (ubiquinone) activity"/>
    <property type="evidence" value="ECO:0007669"/>
    <property type="project" value="InterPro"/>
</dbReference>
<dbReference type="Pfam" id="PF01512">
    <property type="entry name" value="Complex1_51K"/>
    <property type="match status" value="1"/>
</dbReference>
<evidence type="ECO:0000256" key="7">
    <source>
        <dbReference type="ARBA" id="ARBA00022723"/>
    </source>
</evidence>
<keyword evidence="6 13" id="KW-0288">FMN</keyword>